<dbReference type="PANTHER" id="PTHR30026:SF20">
    <property type="entry name" value="OUTER MEMBRANE PROTEIN TOLC"/>
    <property type="match status" value="1"/>
</dbReference>
<dbReference type="RefSeq" id="WP_345159874.1">
    <property type="nucleotide sequence ID" value="NZ_BAABDT010000006.1"/>
</dbReference>
<keyword evidence="5" id="KW-0812">Transmembrane</keyword>
<protein>
    <recommendedName>
        <fullName evidence="11">Transporter</fullName>
    </recommendedName>
</protein>
<sequence>MSYWQFRAPNIKHLVLVLLCCGSNLSFAQQDTVSLVSAKKIRLDEAILLGIKNNRQLKLANADLAIANENVGQAKIAKMPRINLNGGYNYIGDPKLYNGFYESQVTVDYYNHQAFANVVSSLPIYAGNALNTRINQQELITQMQQSAVRMTEADVKNAITEQYFTLEKLYRQIEVTKQNIINTDIRINQLKSRVKNGQNLTSDLLRTELQQSNFKVSVFRSTNTIELISNYLDILIGFPNNTILKPEVAESMIPTESMNLQQSLEEAFANREEIKRAAVKIKLSESSLSLTKSGFKPNLNANLILNTEYPAQWPNYVNLLNYWAAGLSLNWDISSFYNLKHRISGDKLEIDKSNLALEVTKDQISTEVKNAYVRYAESKENIKTYKKDVELSMSNYKIVKSRYDNDFALISEIVDAELQLNNSRISLVNANLDLIIQYYSLQYAMGKL</sequence>
<evidence type="ECO:0000256" key="5">
    <source>
        <dbReference type="ARBA" id="ARBA00022692"/>
    </source>
</evidence>
<evidence type="ECO:0000256" key="2">
    <source>
        <dbReference type="ARBA" id="ARBA00007613"/>
    </source>
</evidence>
<accession>A0ABP7FY81</accession>
<dbReference type="EMBL" id="BAABDT010000006">
    <property type="protein sequence ID" value="GAA3749143.1"/>
    <property type="molecule type" value="Genomic_DNA"/>
</dbReference>
<dbReference type="InterPro" id="IPR051906">
    <property type="entry name" value="TolC-like"/>
</dbReference>
<comment type="subcellular location">
    <subcellularLocation>
        <location evidence="1">Cell outer membrane</location>
    </subcellularLocation>
</comment>
<comment type="caution">
    <text evidence="9">The sequence shown here is derived from an EMBL/GenBank/DDBJ whole genome shotgun (WGS) entry which is preliminary data.</text>
</comment>
<reference evidence="10" key="1">
    <citation type="journal article" date="2019" name="Int. J. Syst. Evol. Microbiol.">
        <title>The Global Catalogue of Microorganisms (GCM) 10K type strain sequencing project: providing services to taxonomists for standard genome sequencing and annotation.</title>
        <authorList>
            <consortium name="The Broad Institute Genomics Platform"/>
            <consortium name="The Broad Institute Genome Sequencing Center for Infectious Disease"/>
            <person name="Wu L."/>
            <person name="Ma J."/>
        </authorList>
    </citation>
    <scope>NUCLEOTIDE SEQUENCE [LARGE SCALE GENOMIC DNA]</scope>
    <source>
        <strain evidence="10">JCM 17336</strain>
    </source>
</reference>
<keyword evidence="3" id="KW-0813">Transport</keyword>
<evidence type="ECO:0000256" key="8">
    <source>
        <dbReference type="SAM" id="SignalP"/>
    </source>
</evidence>
<evidence type="ECO:0000256" key="7">
    <source>
        <dbReference type="ARBA" id="ARBA00023237"/>
    </source>
</evidence>
<evidence type="ECO:0000256" key="4">
    <source>
        <dbReference type="ARBA" id="ARBA00022452"/>
    </source>
</evidence>
<dbReference type="SUPFAM" id="SSF56954">
    <property type="entry name" value="Outer membrane efflux proteins (OEP)"/>
    <property type="match status" value="1"/>
</dbReference>
<evidence type="ECO:0008006" key="11">
    <source>
        <dbReference type="Google" id="ProtNLM"/>
    </source>
</evidence>
<keyword evidence="8" id="KW-0732">Signal</keyword>
<keyword evidence="4" id="KW-1134">Transmembrane beta strand</keyword>
<evidence type="ECO:0000256" key="1">
    <source>
        <dbReference type="ARBA" id="ARBA00004442"/>
    </source>
</evidence>
<keyword evidence="10" id="KW-1185">Reference proteome</keyword>
<evidence type="ECO:0000256" key="6">
    <source>
        <dbReference type="ARBA" id="ARBA00023136"/>
    </source>
</evidence>
<keyword evidence="6" id="KW-0472">Membrane</keyword>
<comment type="similarity">
    <text evidence="2">Belongs to the outer membrane factor (OMF) (TC 1.B.17) family.</text>
</comment>
<dbReference type="Pfam" id="PF02321">
    <property type="entry name" value="OEP"/>
    <property type="match status" value="2"/>
</dbReference>
<dbReference type="Proteomes" id="UP001501367">
    <property type="component" value="Unassembled WGS sequence"/>
</dbReference>
<dbReference type="Gene3D" id="1.20.1600.10">
    <property type="entry name" value="Outer membrane efflux proteins (OEP)"/>
    <property type="match status" value="1"/>
</dbReference>
<evidence type="ECO:0000313" key="10">
    <source>
        <dbReference type="Proteomes" id="UP001501367"/>
    </source>
</evidence>
<dbReference type="PANTHER" id="PTHR30026">
    <property type="entry name" value="OUTER MEMBRANE PROTEIN TOLC"/>
    <property type="match status" value="1"/>
</dbReference>
<feature type="chain" id="PRO_5045666927" description="Transporter" evidence="8">
    <location>
        <begin position="29"/>
        <end position="448"/>
    </location>
</feature>
<evidence type="ECO:0000256" key="3">
    <source>
        <dbReference type="ARBA" id="ARBA00022448"/>
    </source>
</evidence>
<organism evidence="9 10">
    <name type="scientific">Flavobacterium ginsengisoli</name>
    <dbReference type="NCBI Taxonomy" id="871694"/>
    <lineage>
        <taxon>Bacteria</taxon>
        <taxon>Pseudomonadati</taxon>
        <taxon>Bacteroidota</taxon>
        <taxon>Flavobacteriia</taxon>
        <taxon>Flavobacteriales</taxon>
        <taxon>Flavobacteriaceae</taxon>
        <taxon>Flavobacterium</taxon>
    </lineage>
</organism>
<proteinExistence type="inferred from homology"/>
<feature type="signal peptide" evidence="8">
    <location>
        <begin position="1"/>
        <end position="28"/>
    </location>
</feature>
<dbReference type="InterPro" id="IPR003423">
    <property type="entry name" value="OMP_efflux"/>
</dbReference>
<evidence type="ECO:0000313" key="9">
    <source>
        <dbReference type="EMBL" id="GAA3749143.1"/>
    </source>
</evidence>
<gene>
    <name evidence="9" type="ORF">GCM10022422_37220</name>
</gene>
<name>A0ABP7FY81_9FLAO</name>
<keyword evidence="7" id="KW-0998">Cell outer membrane</keyword>